<feature type="region of interest" description="Disordered" evidence="1">
    <location>
        <begin position="347"/>
        <end position="408"/>
    </location>
</feature>
<feature type="region of interest" description="Disordered" evidence="1">
    <location>
        <begin position="708"/>
        <end position="728"/>
    </location>
</feature>
<dbReference type="OrthoDB" id="5197219at2"/>
<proteinExistence type="predicted"/>
<feature type="compositionally biased region" description="Low complexity" evidence="1">
    <location>
        <begin position="381"/>
        <end position="400"/>
    </location>
</feature>
<evidence type="ECO:0000256" key="1">
    <source>
        <dbReference type="SAM" id="MobiDB-lite"/>
    </source>
</evidence>
<dbReference type="AlphaFoldDB" id="A0A5B8BZ00"/>
<dbReference type="InterPro" id="IPR003870">
    <property type="entry name" value="DUF222"/>
</dbReference>
<feature type="compositionally biased region" description="Pro residues" evidence="1">
    <location>
        <begin position="708"/>
        <end position="721"/>
    </location>
</feature>
<name>A0A5B8BZ00_9MICO</name>
<dbReference type="KEGG" id="gyu:FE374_01825"/>
<protein>
    <submittedName>
        <fullName evidence="3">DUF222 domain-containing protein</fullName>
    </submittedName>
</protein>
<organism evidence="3 4">
    <name type="scientific">Georgenia yuyongxinii</name>
    <dbReference type="NCBI Taxonomy" id="2589797"/>
    <lineage>
        <taxon>Bacteria</taxon>
        <taxon>Bacillati</taxon>
        <taxon>Actinomycetota</taxon>
        <taxon>Actinomycetes</taxon>
        <taxon>Micrococcales</taxon>
        <taxon>Bogoriellaceae</taxon>
        <taxon>Georgenia</taxon>
    </lineage>
</organism>
<dbReference type="Proteomes" id="UP000314616">
    <property type="component" value="Chromosome"/>
</dbReference>
<dbReference type="CDD" id="cd00085">
    <property type="entry name" value="HNHc"/>
    <property type="match status" value="1"/>
</dbReference>
<feature type="domain" description="DUF222" evidence="2">
    <location>
        <begin position="242"/>
        <end position="337"/>
    </location>
</feature>
<sequence length="728" mass="75476">MVKDDGVSGAGGAVALAFPSVRVVESGGTLMVHLSVPEAALGTAAAEVAVDMTELVLSAPWWDRYEELAAAAATASAAVSDTAAASGPAAASDTVAFTAESPSADASASADADGAGWFADLDTRSSDGDPVAGHRSGPGEASALGQPGPAAAGLDFVASSGPVVGDDLGADNADAVPEGLEAEVEDPPGVREEWESGYGLTSAPAVFLERLAPGGRLASVLGGMCVGDADDATIVEAIAGAERLASWAMAVQARAVRELTDRRGPTSLALTSAGAEISARLGITGYAGQAKVHFAAGLDLFPEVADALTTGRIDKRKADVLLNREDGLSVADHRKVVADILGVPIRTHLHPDHPTTDTDTDTAGAGAGAGGGGDQPDSDTADTTATPDQDATQADAVTDGDAIDTDTDTADADAADADADVDADVEGAEAVAVTLGVEDLTGSQLRDLLRWAAVDAGGVDAATKRREKAFADRHVRFEPAPENMAWVSAFIRADQAGATRICLDALAHAAKGPNDLDTRTLDQRRADVFTDLFTTVLTRGVDLDGHELPTYHGVKPQIQVTMAAPTLLGLDDEPAQLGGYGPIPADLAREIAQDGTWRGLFTDATGCFRALGSKKYRPGADLTRQVIARDIQCTFPGCRQPAWKADLDHIASYDPAIAELIEQTTKIRLQALCRRHHNLKTNKWWTATREETTGNIIWTALTGHTYIRPPPKPLGKRLPPPSDDDPPY</sequence>
<feature type="domain" description="DUF222" evidence="2">
    <location>
        <begin position="440"/>
        <end position="630"/>
    </location>
</feature>
<evidence type="ECO:0000313" key="3">
    <source>
        <dbReference type="EMBL" id="QDC23533.1"/>
    </source>
</evidence>
<feature type="compositionally biased region" description="Gly residues" evidence="1">
    <location>
        <begin position="365"/>
        <end position="374"/>
    </location>
</feature>
<evidence type="ECO:0000313" key="4">
    <source>
        <dbReference type="Proteomes" id="UP000314616"/>
    </source>
</evidence>
<feature type="region of interest" description="Disordered" evidence="1">
    <location>
        <begin position="118"/>
        <end position="148"/>
    </location>
</feature>
<dbReference type="InterPro" id="IPR003615">
    <property type="entry name" value="HNH_nuc"/>
</dbReference>
<gene>
    <name evidence="3" type="ORF">FE374_01825</name>
</gene>
<accession>A0A5B8BZ00</accession>
<reference evidence="3 4" key="1">
    <citation type="submission" date="2019-05" db="EMBL/GenBank/DDBJ databases">
        <title>Georgenia *** sp. nov., and Georgenia *** sp. nov., isolated from the intestinal contents of plateau pika (Ochotona curzoniae) in the Qinghai-Tibet plateau of China.</title>
        <authorList>
            <person name="Tian Z."/>
        </authorList>
    </citation>
    <scope>NUCLEOTIDE SEQUENCE [LARGE SCALE GENOMIC DNA]</scope>
    <source>
        <strain evidence="3 4">Z443</strain>
    </source>
</reference>
<dbReference type="EMBL" id="CP040915">
    <property type="protein sequence ID" value="QDC23533.1"/>
    <property type="molecule type" value="Genomic_DNA"/>
</dbReference>
<dbReference type="Pfam" id="PF02720">
    <property type="entry name" value="DUF222"/>
    <property type="match status" value="2"/>
</dbReference>
<evidence type="ECO:0000259" key="2">
    <source>
        <dbReference type="Pfam" id="PF02720"/>
    </source>
</evidence>
<dbReference type="RefSeq" id="WP_139926975.1">
    <property type="nucleotide sequence ID" value="NZ_CP040915.1"/>
</dbReference>